<accession>A0A0G4GX68</accession>
<dbReference type="AlphaFoldDB" id="A0A0G4GX68"/>
<evidence type="ECO:0000313" key="3">
    <source>
        <dbReference type="EMBL" id="CEM35662.1"/>
    </source>
</evidence>
<sequence>MRSVFSALTASLFAVSSKANLSDSGVGKFDLKSLDLGGALDLDKLKGFDLSGGLFGVGKKEGRGGKGLNVGLEVEEYRINGALDVPAIDFLLEEGGTFVDSTAVPLNTQYESTEDSFTIPYTIKSIEYVGSACPPQNTTGTAEGFDEPNRIQFSVNDETGPMLECPEGGKAESEKKGKEKGTGPKGDIISCFIRAILEADVGVCDGSTALFESPSVSPSLSFPDNMVPPQERDGQFVYNMAGLSAYTVNNQIEGFDHYSSLRVLNLNGDGNGNGFGLPIELTKDATNGCVDGKQEVVTYHAHMMGFQTLPQCTPGVKATVDRFAMSVNFDSPV</sequence>
<dbReference type="EMBL" id="CDMZ01001649">
    <property type="protein sequence ID" value="CEM35662.1"/>
    <property type="molecule type" value="Genomic_DNA"/>
</dbReference>
<keyword evidence="2" id="KW-0732">Signal</keyword>
<proteinExistence type="predicted"/>
<evidence type="ECO:0000256" key="1">
    <source>
        <dbReference type="SAM" id="MobiDB-lite"/>
    </source>
</evidence>
<gene>
    <name evidence="3" type="ORF">Cvel_23767</name>
</gene>
<feature type="region of interest" description="Disordered" evidence="1">
    <location>
        <begin position="157"/>
        <end position="183"/>
    </location>
</feature>
<protein>
    <recommendedName>
        <fullName evidence="4">YHYH domain-containing protein</fullName>
    </recommendedName>
</protein>
<name>A0A0G4GX68_9ALVE</name>
<feature type="compositionally biased region" description="Basic and acidic residues" evidence="1">
    <location>
        <begin position="167"/>
        <end position="182"/>
    </location>
</feature>
<organism evidence="3">
    <name type="scientific">Chromera velia CCMP2878</name>
    <dbReference type="NCBI Taxonomy" id="1169474"/>
    <lineage>
        <taxon>Eukaryota</taxon>
        <taxon>Sar</taxon>
        <taxon>Alveolata</taxon>
        <taxon>Colpodellida</taxon>
        <taxon>Chromeraceae</taxon>
        <taxon>Chromera</taxon>
    </lineage>
</organism>
<dbReference type="VEuPathDB" id="CryptoDB:Cvel_23767"/>
<evidence type="ECO:0000256" key="2">
    <source>
        <dbReference type="SAM" id="SignalP"/>
    </source>
</evidence>
<feature type="signal peptide" evidence="2">
    <location>
        <begin position="1"/>
        <end position="19"/>
    </location>
</feature>
<evidence type="ECO:0008006" key="4">
    <source>
        <dbReference type="Google" id="ProtNLM"/>
    </source>
</evidence>
<feature type="chain" id="PRO_5005190646" description="YHYH domain-containing protein" evidence="2">
    <location>
        <begin position="20"/>
        <end position="333"/>
    </location>
</feature>
<reference evidence="3" key="1">
    <citation type="submission" date="2014-11" db="EMBL/GenBank/DDBJ databases">
        <authorList>
            <person name="Otto D Thomas"/>
            <person name="Naeem Raeece"/>
        </authorList>
    </citation>
    <scope>NUCLEOTIDE SEQUENCE</scope>
</reference>